<dbReference type="Pfam" id="PF07555">
    <property type="entry name" value="NAGidase"/>
    <property type="match status" value="1"/>
</dbReference>
<protein>
    <submittedName>
        <fullName evidence="8">N-acetyl-beta-hexosaminidase</fullName>
    </submittedName>
</protein>
<dbReference type="Pfam" id="PF02838">
    <property type="entry name" value="Glyco_hydro_20b"/>
    <property type="match status" value="1"/>
</dbReference>
<evidence type="ECO:0000256" key="3">
    <source>
        <dbReference type="PROSITE-ProRule" id="PRU01353"/>
    </source>
</evidence>
<name>H5XGN6_9PSEU</name>
<dbReference type="SUPFAM" id="SSF49785">
    <property type="entry name" value="Galactose-binding domain-like"/>
    <property type="match status" value="2"/>
</dbReference>
<dbReference type="InterPro" id="IPR051822">
    <property type="entry name" value="Glycosyl_Hydrolase_84"/>
</dbReference>
<evidence type="ECO:0000259" key="6">
    <source>
        <dbReference type="PROSITE" id="PS50022"/>
    </source>
</evidence>
<dbReference type="AlphaFoldDB" id="H5XGN6"/>
<gene>
    <name evidence="8" type="ORF">SaccyDRAFT_2733</name>
</gene>
<evidence type="ECO:0000313" key="8">
    <source>
        <dbReference type="EMBL" id="EHR61579.1"/>
    </source>
</evidence>
<dbReference type="PANTHER" id="PTHR13170">
    <property type="entry name" value="O-GLCNACASE"/>
    <property type="match status" value="1"/>
</dbReference>
<evidence type="ECO:0000256" key="5">
    <source>
        <dbReference type="SAM" id="SignalP"/>
    </source>
</evidence>
<evidence type="ECO:0000256" key="1">
    <source>
        <dbReference type="ARBA" id="ARBA00022801"/>
    </source>
</evidence>
<feature type="domain" description="GH84" evidence="7">
    <location>
        <begin position="194"/>
        <end position="474"/>
    </location>
</feature>
<feature type="chain" id="PRO_5003602103" evidence="5">
    <location>
        <begin position="42"/>
        <end position="909"/>
    </location>
</feature>
<dbReference type="GO" id="GO:1901135">
    <property type="term" value="P:carbohydrate derivative metabolic process"/>
    <property type="evidence" value="ECO:0007669"/>
    <property type="project" value="UniProtKB-ARBA"/>
</dbReference>
<feature type="signal peptide" evidence="5">
    <location>
        <begin position="1"/>
        <end position="41"/>
    </location>
</feature>
<dbReference type="Gene3D" id="1.20.58.460">
    <property type="entry name" value="Hyaluronidase post-catalytic domain-like"/>
    <property type="match status" value="1"/>
</dbReference>
<feature type="region of interest" description="Disordered" evidence="4">
    <location>
        <begin position="1"/>
        <end position="20"/>
    </location>
</feature>
<dbReference type="Proteomes" id="UP000002791">
    <property type="component" value="Chromosome"/>
</dbReference>
<feature type="compositionally biased region" description="Basic and acidic residues" evidence="4">
    <location>
        <begin position="1"/>
        <end position="11"/>
    </location>
</feature>
<comment type="similarity">
    <text evidence="3">Belongs to the glycosyl hydrolase 84 family.</text>
</comment>
<dbReference type="InterPro" id="IPR017853">
    <property type="entry name" value="GH"/>
</dbReference>
<dbReference type="Gene3D" id="3.30.379.10">
    <property type="entry name" value="Chitobiase/beta-hexosaminidase domain 2-like"/>
    <property type="match status" value="1"/>
</dbReference>
<dbReference type="InterPro" id="IPR015882">
    <property type="entry name" value="HEX_bac_N"/>
</dbReference>
<dbReference type="GO" id="GO:0005975">
    <property type="term" value="P:carbohydrate metabolic process"/>
    <property type="evidence" value="ECO:0007669"/>
    <property type="project" value="UniProtKB-ARBA"/>
</dbReference>
<feature type="active site" description="Proton donor" evidence="3">
    <location>
        <position position="309"/>
    </location>
</feature>
<dbReference type="OrthoDB" id="9760892at2"/>
<dbReference type="RefSeq" id="WP_005456830.1">
    <property type="nucleotide sequence ID" value="NZ_CM001440.1"/>
</dbReference>
<feature type="domain" description="F5/8 type C" evidence="6">
    <location>
        <begin position="641"/>
        <end position="784"/>
    </location>
</feature>
<dbReference type="InterPro" id="IPR011496">
    <property type="entry name" value="O-GlcNAcase_cat"/>
</dbReference>
<accession>H5XGN6</accession>
<dbReference type="STRING" id="882082.SaccyDRAFT_2733"/>
<dbReference type="SUPFAM" id="SSF51445">
    <property type="entry name" value="(Trans)glycosidases"/>
    <property type="match status" value="1"/>
</dbReference>
<keyword evidence="1 3" id="KW-0378">Hydrolase</keyword>
<dbReference type="Pfam" id="PF00754">
    <property type="entry name" value="F5_F8_type_C"/>
    <property type="match status" value="1"/>
</dbReference>
<dbReference type="SUPFAM" id="SSF140657">
    <property type="entry name" value="Hyaluronidase post-catalytic domain-like"/>
    <property type="match status" value="1"/>
</dbReference>
<keyword evidence="9" id="KW-1185">Reference proteome</keyword>
<dbReference type="HOGENOM" id="CLU_001501_3_1_11"/>
<dbReference type="Gene3D" id="2.60.120.260">
    <property type="entry name" value="Galactose-binding domain-like"/>
    <property type="match status" value="1"/>
</dbReference>
<evidence type="ECO:0000313" key="9">
    <source>
        <dbReference type="Proteomes" id="UP000002791"/>
    </source>
</evidence>
<dbReference type="InterPro" id="IPR000421">
    <property type="entry name" value="FA58C"/>
</dbReference>
<dbReference type="Gene3D" id="3.20.20.80">
    <property type="entry name" value="Glycosidases"/>
    <property type="match status" value="1"/>
</dbReference>
<evidence type="ECO:0000256" key="2">
    <source>
        <dbReference type="ARBA" id="ARBA00023295"/>
    </source>
</evidence>
<dbReference type="GO" id="GO:0015929">
    <property type="term" value="F:hexosaminidase activity"/>
    <property type="evidence" value="ECO:0007669"/>
    <property type="project" value="UniProtKB-ARBA"/>
</dbReference>
<dbReference type="eggNOG" id="COG3525">
    <property type="taxonomic scope" value="Bacteria"/>
</dbReference>
<dbReference type="InterPro" id="IPR029018">
    <property type="entry name" value="Hex-like_dom2"/>
</dbReference>
<dbReference type="PROSITE" id="PS52009">
    <property type="entry name" value="GH84"/>
    <property type="match status" value="1"/>
</dbReference>
<sequence>MPVERPRDPHARTRTSRHRRWTTATLAAALVTAAFPSASWAAPEPAEGPVSVWPAPRELTHRDDGFPLTPVVGLVTSGDADAATEKEVRRVLREVGVRRIVPAHDGSRAPVTVWLGDGDRVLSELGVAGADALAAEGFVVAAGHDDDGRGQVVLDGVDADGTHYATQVFEQVVRPRRGADWVPGVEVRDWPAMAYRGVIEGFYGTPWSHEDRLALMDYLGDHRMNTFEYAPKDDPYHRERWREPYPEQELARLGELVDRAAANRVDFTFALSPGLSVCYSSQDDFEAVVAKFEALYGLGARSFNIPLDDIDYNAWHCDADVERFGTGPGAAGRAQAHLLNRVQREWVEAKGDVAPLQMVPTEYYNVAESPYKRELRERMDSDVVVMWTGTAVVPERITVAQAERARQVFGHEILIWDNYPVNDYAAGRLLLAPFSGRENGLSEQVAGIVSNPMNQAALSELALFSFAEFGWNDVDYDATESWAAATVEFAGGDAELAAAVRVFADLSWYDGTLHRVRSPRLAGEIDEFWRVWRSGQRAEARARLVEVFDSYVAATVELRGLPDPRARVEIDAWLRAADHWLAAGRAALDMLAAYEADDRGVAWEHRGRVASLVEQAQAVRDDKAPHSSTWPKIADGVLDSFLAEANGLVDEWFGVGVGRPVAEVSLPTYQQHVPANMVDGDPGTYFWSSRASRVGDHVGVDLGVVTEIGRIDVLMGKSGSPDDYFREGVLEYSVDGEVWTALTTASASEVGVAAPEGTRARYVRYRATADGAGFWLVVREFAVETPELVSYTVEAVPPGREGSGAGRVVDGDPATAYVAARPAESGEALVVRLSRVRPVERVVVLQDPGAPVSAVVQVREGPGEWVTVGELSGGYTSVDVGGVPVGELRLVWAGGAQPRVHEIVPVFGG</sequence>
<dbReference type="EMBL" id="CM001440">
    <property type="protein sequence ID" value="EHR61579.1"/>
    <property type="molecule type" value="Genomic_DNA"/>
</dbReference>
<keyword evidence="5" id="KW-0732">Signal</keyword>
<dbReference type="PROSITE" id="PS50022">
    <property type="entry name" value="FA58C_3"/>
    <property type="match status" value="1"/>
</dbReference>
<dbReference type="PANTHER" id="PTHR13170:SF16">
    <property type="entry name" value="PROTEIN O-GLCNACASE"/>
    <property type="match status" value="1"/>
</dbReference>
<reference evidence="8 9" key="1">
    <citation type="submission" date="2011-11" db="EMBL/GenBank/DDBJ databases">
        <title>The Noncontiguous Finished sequence of Saccharomonospora cyanea NA-134.</title>
        <authorList>
            <consortium name="US DOE Joint Genome Institute"/>
            <person name="Lucas S."/>
            <person name="Han J."/>
            <person name="Lapidus A."/>
            <person name="Cheng J.-F."/>
            <person name="Goodwin L."/>
            <person name="Pitluck S."/>
            <person name="Peters L."/>
            <person name="Ovchinnikova G."/>
            <person name="Lu M."/>
            <person name="Detter J.C."/>
            <person name="Han C."/>
            <person name="Tapia R."/>
            <person name="Land M."/>
            <person name="Hauser L."/>
            <person name="Kyrpides N."/>
            <person name="Ivanova N."/>
            <person name="Pagani I."/>
            <person name="Brambilla E.-M."/>
            <person name="Klenk H.-P."/>
            <person name="Woyke T."/>
        </authorList>
    </citation>
    <scope>NUCLEOTIDE SEQUENCE [LARGE SCALE GENOMIC DNA]</scope>
    <source>
        <strain evidence="8 9">NA-134</strain>
    </source>
</reference>
<dbReference type="Pfam" id="PF21774">
    <property type="entry name" value="NagJ_C"/>
    <property type="match status" value="1"/>
</dbReference>
<evidence type="ECO:0000256" key="4">
    <source>
        <dbReference type="SAM" id="MobiDB-lite"/>
    </source>
</evidence>
<organism evidence="8 9">
    <name type="scientific">Saccharomonospora cyanea NA-134</name>
    <dbReference type="NCBI Taxonomy" id="882082"/>
    <lineage>
        <taxon>Bacteria</taxon>
        <taxon>Bacillati</taxon>
        <taxon>Actinomycetota</taxon>
        <taxon>Actinomycetes</taxon>
        <taxon>Pseudonocardiales</taxon>
        <taxon>Pseudonocardiaceae</taxon>
        <taxon>Saccharomonospora</taxon>
    </lineage>
</organism>
<keyword evidence="2 3" id="KW-0326">Glycosidase</keyword>
<dbReference type="InterPro" id="IPR008979">
    <property type="entry name" value="Galactose-bd-like_sf"/>
</dbReference>
<dbReference type="SUPFAM" id="SSF55545">
    <property type="entry name" value="beta-N-acetylhexosaminidase-like domain"/>
    <property type="match status" value="1"/>
</dbReference>
<evidence type="ECO:0000259" key="7">
    <source>
        <dbReference type="PROSITE" id="PS52009"/>
    </source>
</evidence>
<proteinExistence type="inferred from homology"/>
<dbReference type="InterPro" id="IPR049019">
    <property type="entry name" value="NagJ-like_helical"/>
</dbReference>